<dbReference type="AlphaFoldDB" id="A0A0C3PXR9"/>
<name>A0A0C3PXR9_9AGAM</name>
<dbReference type="InterPro" id="IPR036890">
    <property type="entry name" value="HATPase_C_sf"/>
</dbReference>
<dbReference type="STRING" id="1051891.A0A0C3PXR9"/>
<dbReference type="PANTHER" id="PTHR15600">
    <property type="entry name" value="SACSIN"/>
    <property type="match status" value="1"/>
</dbReference>
<organism evidence="2 3">
    <name type="scientific">Tulasnella calospora MUT 4182</name>
    <dbReference type="NCBI Taxonomy" id="1051891"/>
    <lineage>
        <taxon>Eukaryota</taxon>
        <taxon>Fungi</taxon>
        <taxon>Dikarya</taxon>
        <taxon>Basidiomycota</taxon>
        <taxon>Agaricomycotina</taxon>
        <taxon>Agaricomycetes</taxon>
        <taxon>Cantharellales</taxon>
        <taxon>Tulasnellaceae</taxon>
        <taxon>Tulasnella</taxon>
    </lineage>
</organism>
<proteinExistence type="predicted"/>
<gene>
    <name evidence="2" type="ORF">M407DRAFT_82185</name>
</gene>
<dbReference type="GO" id="GO:0030544">
    <property type="term" value="F:Hsp70 protein binding"/>
    <property type="evidence" value="ECO:0007669"/>
    <property type="project" value="TreeGrafter"/>
</dbReference>
<keyword evidence="3" id="KW-1185">Reference proteome</keyword>
<protein>
    <recommendedName>
        <fullName evidence="1">Sacsin/Nov domain-containing protein</fullName>
    </recommendedName>
</protein>
<reference evidence="2 3" key="1">
    <citation type="submission" date="2014-04" db="EMBL/GenBank/DDBJ databases">
        <authorList>
            <consortium name="DOE Joint Genome Institute"/>
            <person name="Kuo A."/>
            <person name="Girlanda M."/>
            <person name="Perotto S."/>
            <person name="Kohler A."/>
            <person name="Nagy L.G."/>
            <person name="Floudas D."/>
            <person name="Copeland A."/>
            <person name="Barry K.W."/>
            <person name="Cichocki N."/>
            <person name="Veneault-Fourrey C."/>
            <person name="LaButti K."/>
            <person name="Lindquist E.A."/>
            <person name="Lipzen A."/>
            <person name="Lundell T."/>
            <person name="Morin E."/>
            <person name="Murat C."/>
            <person name="Sun H."/>
            <person name="Tunlid A."/>
            <person name="Henrissat B."/>
            <person name="Grigoriev I.V."/>
            <person name="Hibbett D.S."/>
            <person name="Martin F."/>
            <person name="Nordberg H.P."/>
            <person name="Cantor M.N."/>
            <person name="Hua S.X."/>
        </authorList>
    </citation>
    <scope>NUCLEOTIDE SEQUENCE [LARGE SCALE GENOMIC DNA]</scope>
    <source>
        <strain evidence="2 3">MUT 4182</strain>
    </source>
</reference>
<dbReference type="InterPro" id="IPR058210">
    <property type="entry name" value="SACS/Nov_dom"/>
</dbReference>
<dbReference type="InterPro" id="IPR052972">
    <property type="entry name" value="Sacsin_chaperone_reg"/>
</dbReference>
<dbReference type="Proteomes" id="UP000054248">
    <property type="component" value="Unassembled WGS sequence"/>
</dbReference>
<feature type="domain" description="Sacsin/Nov" evidence="1">
    <location>
        <begin position="10"/>
        <end position="190"/>
    </location>
</feature>
<dbReference type="HOGENOM" id="CLU_080878_1_0_1"/>
<sequence>MPSFGDYTVNVAERIRDVLEEYPAGSAIFREILQNTDDAGGKVQRFILDTHPQPLSGLVNSTLEVCQGPSIIAYNDAKFSDKDWESITHISYSSKKNDERSTGKYGLGFCTVYHVTDNPHILSGEKLLILDPHKRVNKSSSLLSLSTVQDSEECDRTSYPSHFSAFDAVFNTEDKRLNGTAIRLPFRPKNSE</sequence>
<dbReference type="PANTHER" id="PTHR15600:SF42">
    <property type="entry name" value="SACSIN"/>
    <property type="match status" value="1"/>
</dbReference>
<dbReference type="OrthoDB" id="10031156at2759"/>
<feature type="non-terminal residue" evidence="2">
    <location>
        <position position="192"/>
    </location>
</feature>
<dbReference type="Pfam" id="PF25794">
    <property type="entry name" value="SACS"/>
    <property type="match status" value="1"/>
</dbReference>
<evidence type="ECO:0000259" key="1">
    <source>
        <dbReference type="Pfam" id="PF25794"/>
    </source>
</evidence>
<reference evidence="3" key="2">
    <citation type="submission" date="2015-01" db="EMBL/GenBank/DDBJ databases">
        <title>Evolutionary Origins and Diversification of the Mycorrhizal Mutualists.</title>
        <authorList>
            <consortium name="DOE Joint Genome Institute"/>
            <consortium name="Mycorrhizal Genomics Consortium"/>
            <person name="Kohler A."/>
            <person name="Kuo A."/>
            <person name="Nagy L.G."/>
            <person name="Floudas D."/>
            <person name="Copeland A."/>
            <person name="Barry K.W."/>
            <person name="Cichocki N."/>
            <person name="Veneault-Fourrey C."/>
            <person name="LaButti K."/>
            <person name="Lindquist E.A."/>
            <person name="Lipzen A."/>
            <person name="Lundell T."/>
            <person name="Morin E."/>
            <person name="Murat C."/>
            <person name="Riley R."/>
            <person name="Ohm R."/>
            <person name="Sun H."/>
            <person name="Tunlid A."/>
            <person name="Henrissat B."/>
            <person name="Grigoriev I.V."/>
            <person name="Hibbett D.S."/>
            <person name="Martin F."/>
        </authorList>
    </citation>
    <scope>NUCLEOTIDE SEQUENCE [LARGE SCALE GENOMIC DNA]</scope>
    <source>
        <strain evidence="3">MUT 4182</strain>
    </source>
</reference>
<accession>A0A0C3PXR9</accession>
<evidence type="ECO:0000313" key="3">
    <source>
        <dbReference type="Proteomes" id="UP000054248"/>
    </source>
</evidence>
<dbReference type="SUPFAM" id="SSF55874">
    <property type="entry name" value="ATPase domain of HSP90 chaperone/DNA topoisomerase II/histidine kinase"/>
    <property type="match status" value="1"/>
</dbReference>
<dbReference type="EMBL" id="KN823197">
    <property type="protein sequence ID" value="KIO19900.1"/>
    <property type="molecule type" value="Genomic_DNA"/>
</dbReference>
<dbReference type="Gene3D" id="3.30.565.10">
    <property type="entry name" value="Histidine kinase-like ATPase, C-terminal domain"/>
    <property type="match status" value="1"/>
</dbReference>
<dbReference type="NCBIfam" id="NF047352">
    <property type="entry name" value="P_loop_sacsin"/>
    <property type="match status" value="1"/>
</dbReference>
<evidence type="ECO:0000313" key="2">
    <source>
        <dbReference type="EMBL" id="KIO19900.1"/>
    </source>
</evidence>